<gene>
    <name evidence="2" type="ORF">GCM10007276_22620</name>
</gene>
<feature type="transmembrane region" description="Helical" evidence="1">
    <location>
        <begin position="58"/>
        <end position="82"/>
    </location>
</feature>
<evidence type="ECO:0000313" key="2">
    <source>
        <dbReference type="EMBL" id="GGE44965.1"/>
    </source>
</evidence>
<dbReference type="EMBL" id="BMCP01000002">
    <property type="protein sequence ID" value="GGE44965.1"/>
    <property type="molecule type" value="Genomic_DNA"/>
</dbReference>
<reference evidence="2" key="1">
    <citation type="journal article" date="2014" name="Int. J. Syst. Evol. Microbiol.">
        <title>Complete genome sequence of Corynebacterium casei LMG S-19264T (=DSM 44701T), isolated from a smear-ripened cheese.</title>
        <authorList>
            <consortium name="US DOE Joint Genome Institute (JGI-PGF)"/>
            <person name="Walter F."/>
            <person name="Albersmeier A."/>
            <person name="Kalinowski J."/>
            <person name="Ruckert C."/>
        </authorList>
    </citation>
    <scope>NUCLEOTIDE SEQUENCE</scope>
    <source>
        <strain evidence="2">CCM 7684</strain>
    </source>
</reference>
<keyword evidence="1" id="KW-0812">Transmembrane</keyword>
<dbReference type="RefSeq" id="WP_188409835.1">
    <property type="nucleotide sequence ID" value="NZ_BMCP01000002.1"/>
</dbReference>
<feature type="transmembrane region" description="Helical" evidence="1">
    <location>
        <begin position="89"/>
        <end position="122"/>
    </location>
</feature>
<feature type="transmembrane region" description="Helical" evidence="1">
    <location>
        <begin position="18"/>
        <end position="38"/>
    </location>
</feature>
<comment type="caution">
    <text evidence="2">The sequence shown here is derived from an EMBL/GenBank/DDBJ whole genome shotgun (WGS) entry which is preliminary data.</text>
</comment>
<evidence type="ECO:0000313" key="3">
    <source>
        <dbReference type="Proteomes" id="UP000602745"/>
    </source>
</evidence>
<keyword evidence="1" id="KW-1133">Transmembrane helix</keyword>
<proteinExistence type="predicted"/>
<dbReference type="Proteomes" id="UP000602745">
    <property type="component" value="Unassembled WGS sequence"/>
</dbReference>
<protein>
    <submittedName>
        <fullName evidence="2">Uncharacterized protein</fullName>
    </submittedName>
</protein>
<keyword evidence="3" id="KW-1185">Reference proteome</keyword>
<organism evidence="2 3">
    <name type="scientific">Agaricicola taiwanensis</name>
    <dbReference type="NCBI Taxonomy" id="591372"/>
    <lineage>
        <taxon>Bacteria</taxon>
        <taxon>Pseudomonadati</taxon>
        <taxon>Pseudomonadota</taxon>
        <taxon>Alphaproteobacteria</taxon>
        <taxon>Rhodobacterales</taxon>
        <taxon>Paracoccaceae</taxon>
        <taxon>Agaricicola</taxon>
    </lineage>
</organism>
<keyword evidence="1" id="KW-0472">Membrane</keyword>
<dbReference type="AlphaFoldDB" id="A0A8J3DTX6"/>
<name>A0A8J3DTX6_9RHOB</name>
<sequence>MSFERATRRFTLKRGQTIFLVIATLLALAAAFFLRYGLVEPRELTLACDAGAESLQCLIRRVTVGIFLWFGFAIVTVAAALLGVLRPSFLLLLIACVFGAFGLVLYNTTSTAIGVSLLPLMFARPRPEPDFAPER</sequence>
<evidence type="ECO:0000256" key="1">
    <source>
        <dbReference type="SAM" id="Phobius"/>
    </source>
</evidence>
<reference evidence="2" key="2">
    <citation type="submission" date="2020-09" db="EMBL/GenBank/DDBJ databases">
        <authorList>
            <person name="Sun Q."/>
            <person name="Sedlacek I."/>
        </authorList>
    </citation>
    <scope>NUCLEOTIDE SEQUENCE</scope>
    <source>
        <strain evidence="2">CCM 7684</strain>
    </source>
</reference>
<accession>A0A8J3DTX6</accession>